<keyword evidence="18" id="KW-0175">Coiled coil</keyword>
<feature type="modified residue" description="N6-(pyridoxal phosphate)lysine" evidence="16">
    <location>
        <position position="359"/>
    </location>
</feature>
<dbReference type="InterPro" id="IPR050477">
    <property type="entry name" value="GrpII_AminoAcid_Decarb"/>
</dbReference>
<keyword evidence="9" id="KW-1133">Transmembrane helix</keyword>
<comment type="caution">
    <text evidence="19">The sequence shown here is derived from an EMBL/GenBank/DDBJ whole genome shotgun (WGS) entry which is preliminary data.</text>
</comment>
<feature type="coiled-coil region" evidence="18">
    <location>
        <begin position="508"/>
        <end position="535"/>
    </location>
</feature>
<dbReference type="EC" id="4.1.2.27" evidence="14"/>
<evidence type="ECO:0000256" key="13">
    <source>
        <dbReference type="ARBA" id="ARBA00038302"/>
    </source>
</evidence>
<name>A0A1Q5UGW2_9EURO</name>
<keyword evidence="6" id="KW-0256">Endoplasmic reticulum</keyword>
<dbReference type="Gene3D" id="6.10.140.2150">
    <property type="match status" value="1"/>
</dbReference>
<evidence type="ECO:0000256" key="9">
    <source>
        <dbReference type="ARBA" id="ARBA00022989"/>
    </source>
</evidence>
<evidence type="ECO:0000256" key="16">
    <source>
        <dbReference type="PIRSR" id="PIRSR602129-50"/>
    </source>
</evidence>
<evidence type="ECO:0000256" key="4">
    <source>
        <dbReference type="ARBA" id="ARBA00004991"/>
    </source>
</evidence>
<evidence type="ECO:0000256" key="14">
    <source>
        <dbReference type="ARBA" id="ARBA00038965"/>
    </source>
</evidence>
<dbReference type="Proteomes" id="UP000186955">
    <property type="component" value="Unassembled WGS sequence"/>
</dbReference>
<comment type="pathway">
    <text evidence="3">Lipid metabolism; sphingolipid metabolism.</text>
</comment>
<dbReference type="Pfam" id="PF00282">
    <property type="entry name" value="Pyridoxal_deC"/>
    <property type="match status" value="1"/>
</dbReference>
<dbReference type="SUPFAM" id="SSF53383">
    <property type="entry name" value="PLP-dependent transferases"/>
    <property type="match status" value="1"/>
</dbReference>
<dbReference type="InterPro" id="IPR015424">
    <property type="entry name" value="PyrdxlP-dep_Trfase"/>
</dbReference>
<evidence type="ECO:0000256" key="1">
    <source>
        <dbReference type="ARBA" id="ARBA00001933"/>
    </source>
</evidence>
<evidence type="ECO:0000256" key="12">
    <source>
        <dbReference type="ARBA" id="ARBA00023239"/>
    </source>
</evidence>
<gene>
    <name evidence="19" type="ORF">PENSUB_2761</name>
</gene>
<dbReference type="EMBL" id="MNBE01000274">
    <property type="protein sequence ID" value="OKP11689.1"/>
    <property type="molecule type" value="Genomic_DNA"/>
</dbReference>
<comment type="subcellular location">
    <subcellularLocation>
        <location evidence="2">Endoplasmic reticulum membrane</location>
        <topology evidence="2">Single-pass membrane protein</topology>
    </subcellularLocation>
</comment>
<dbReference type="InterPro" id="IPR015422">
    <property type="entry name" value="PyrdxlP-dep_Trfase_small"/>
</dbReference>
<comment type="similarity">
    <text evidence="13">Belongs to the group II decarboxylase family. Sphingosine-1-phosphate lyase subfamily.</text>
</comment>
<comment type="cofactor">
    <cofactor evidence="1 16 17">
        <name>pyridoxal 5'-phosphate</name>
        <dbReference type="ChEBI" id="CHEBI:597326"/>
    </cofactor>
</comment>
<dbReference type="GO" id="GO:0019752">
    <property type="term" value="P:carboxylic acid metabolic process"/>
    <property type="evidence" value="ECO:0007669"/>
    <property type="project" value="InterPro"/>
</dbReference>
<reference evidence="19 20" key="1">
    <citation type="submission" date="2016-10" db="EMBL/GenBank/DDBJ databases">
        <title>Genome sequence of the ascomycete fungus Penicillium subrubescens.</title>
        <authorList>
            <person name="De Vries R.P."/>
            <person name="Peng M."/>
            <person name="Dilokpimol A."/>
            <person name="Hilden K."/>
            <person name="Makela M.R."/>
            <person name="Grigoriev I."/>
            <person name="Riley R."/>
            <person name="Granchi Z."/>
        </authorList>
    </citation>
    <scope>NUCLEOTIDE SEQUENCE [LARGE SCALE GENOMIC DNA]</scope>
    <source>
        <strain evidence="19 20">CBS 132785</strain>
    </source>
</reference>
<evidence type="ECO:0000256" key="7">
    <source>
        <dbReference type="ARBA" id="ARBA00022898"/>
    </source>
</evidence>
<evidence type="ECO:0000313" key="19">
    <source>
        <dbReference type="EMBL" id="OKP11689.1"/>
    </source>
</evidence>
<evidence type="ECO:0000256" key="17">
    <source>
        <dbReference type="RuleBase" id="RU000382"/>
    </source>
</evidence>
<keyword evidence="20" id="KW-1185">Reference proteome</keyword>
<evidence type="ECO:0000256" key="3">
    <source>
        <dbReference type="ARBA" id="ARBA00004760"/>
    </source>
</evidence>
<keyword evidence="8" id="KW-0746">Sphingolipid metabolism</keyword>
<dbReference type="GO" id="GO:0030170">
    <property type="term" value="F:pyridoxal phosphate binding"/>
    <property type="evidence" value="ECO:0007669"/>
    <property type="project" value="InterPro"/>
</dbReference>
<dbReference type="GO" id="GO:0030149">
    <property type="term" value="P:sphingolipid catabolic process"/>
    <property type="evidence" value="ECO:0007669"/>
    <property type="project" value="TreeGrafter"/>
</dbReference>
<dbReference type="PANTHER" id="PTHR42735">
    <property type="match status" value="1"/>
</dbReference>
<evidence type="ECO:0000256" key="10">
    <source>
        <dbReference type="ARBA" id="ARBA00023098"/>
    </source>
</evidence>
<evidence type="ECO:0000256" key="8">
    <source>
        <dbReference type="ARBA" id="ARBA00022919"/>
    </source>
</evidence>
<evidence type="ECO:0000256" key="5">
    <source>
        <dbReference type="ARBA" id="ARBA00022692"/>
    </source>
</evidence>
<dbReference type="FunFam" id="3.40.640.10:FF:000020">
    <property type="entry name" value="sphingosine-1-phosphate lyase 1"/>
    <property type="match status" value="1"/>
</dbReference>
<keyword evidence="11" id="KW-0472">Membrane</keyword>
<dbReference type="GO" id="GO:0008117">
    <property type="term" value="F:sphinganine-1-phosphate aldolase activity"/>
    <property type="evidence" value="ECO:0007669"/>
    <property type="project" value="UniProtKB-EC"/>
</dbReference>
<dbReference type="PANTHER" id="PTHR42735:SF6">
    <property type="entry name" value="SPHINGOSINE-1-PHOSPHATE LYASE 1"/>
    <property type="match status" value="1"/>
</dbReference>
<organism evidence="19 20">
    <name type="scientific">Penicillium subrubescens</name>
    <dbReference type="NCBI Taxonomy" id="1316194"/>
    <lineage>
        <taxon>Eukaryota</taxon>
        <taxon>Fungi</taxon>
        <taxon>Dikarya</taxon>
        <taxon>Ascomycota</taxon>
        <taxon>Pezizomycotina</taxon>
        <taxon>Eurotiomycetes</taxon>
        <taxon>Eurotiomycetidae</taxon>
        <taxon>Eurotiales</taxon>
        <taxon>Aspergillaceae</taxon>
        <taxon>Penicillium</taxon>
    </lineage>
</organism>
<accession>A0A1Q5UGW2</accession>
<dbReference type="AlphaFoldDB" id="A0A1Q5UGW2"/>
<proteinExistence type="inferred from homology"/>
<dbReference type="STRING" id="1316194.A0A1Q5UGW2"/>
<evidence type="ECO:0000256" key="18">
    <source>
        <dbReference type="SAM" id="Coils"/>
    </source>
</evidence>
<dbReference type="GO" id="GO:0005789">
    <property type="term" value="C:endoplasmic reticulum membrane"/>
    <property type="evidence" value="ECO:0007669"/>
    <property type="project" value="UniProtKB-SubCell"/>
</dbReference>
<dbReference type="OrthoDB" id="10254570at2759"/>
<keyword evidence="12 17" id="KW-0456">Lyase</keyword>
<dbReference type="InterPro" id="IPR015421">
    <property type="entry name" value="PyrdxlP-dep_Trfase_major"/>
</dbReference>
<dbReference type="Gene3D" id="3.90.1150.10">
    <property type="entry name" value="Aspartate Aminotransferase, domain 1"/>
    <property type="match status" value="1"/>
</dbReference>
<evidence type="ECO:0000313" key="20">
    <source>
        <dbReference type="Proteomes" id="UP000186955"/>
    </source>
</evidence>
<comment type="pathway">
    <text evidence="4">Sphingolipid metabolism.</text>
</comment>
<dbReference type="InterPro" id="IPR002129">
    <property type="entry name" value="PyrdxlP-dep_de-COase"/>
</dbReference>
<keyword evidence="7 16" id="KW-0663">Pyridoxal phosphate</keyword>
<dbReference type="Gene3D" id="3.40.640.10">
    <property type="entry name" value="Type I PLP-dependent aspartate aminotransferase-like (Major domain)"/>
    <property type="match status" value="1"/>
</dbReference>
<keyword evidence="5" id="KW-0812">Transmembrane</keyword>
<evidence type="ECO:0000256" key="15">
    <source>
        <dbReference type="ARBA" id="ARBA00042568"/>
    </source>
</evidence>
<evidence type="ECO:0000256" key="11">
    <source>
        <dbReference type="ARBA" id="ARBA00023136"/>
    </source>
</evidence>
<evidence type="ECO:0000256" key="6">
    <source>
        <dbReference type="ARBA" id="ARBA00022824"/>
    </source>
</evidence>
<keyword evidence="10" id="KW-0443">Lipid metabolism</keyword>
<protein>
    <recommendedName>
        <fullName evidence="14">sphinganine-1-phosphate aldolase</fullName>
        <ecNumber evidence="14">4.1.2.27</ecNumber>
    </recommendedName>
    <alternativeName>
        <fullName evidence="15">Sphingosine-1-phosphate aldolase</fullName>
    </alternativeName>
</protein>
<dbReference type="FunFam" id="6.10.140.2150:FF:000002">
    <property type="entry name" value="Sphinganine-1-phosphate aldolase Bst1"/>
    <property type="match status" value="1"/>
</dbReference>
<evidence type="ECO:0000256" key="2">
    <source>
        <dbReference type="ARBA" id="ARBA00004389"/>
    </source>
</evidence>
<sequence length="572" mass="62460">MSSSALPVALQNKLVGYGRASSAHLSAVNLDLVRNIIFILFLFRYTRKTFYSLRGYGLFGSIRNVYIAARLFCYSLFLRAPGVRGQVDKQVSTAIEKLETKLVQSGPDVNRYLTLPAEGWSADKVREELNKLAGLEHTRWEDGRVSGAVYHGGEDLLKLQAEAFGQFGVANPIHPDVFPGVRKMEAEVVAMVLAMFNAPTDGAGVTTSGGTESIIMACLGARQKAFLERGVTEPEMIIPDTAHAAFIKACNYFKIKLHRVPCPEPEFKVDVNAVRRLINPNTVLLVGSAPNFPHGIVDDIPALSRLATKYKIPLHVDCCLGSFVIAHLKKAGFPSPYEEEGGFDFRQSGVTSISVDTHKYGFAPKGNSVLLYRNKAYRSNQYFIYPDWSGGVYASPSIAGSRPGALIAGCWASLMNVGEAGYINSCTEIINAARKFESAVRGHPMISLHMEVVGNPMVSVVAFRSKNGAIDTYDIADDLSAKGWHLNALQSPPALHCAFTLPTAKAVDQLINDVVECLEKELEKAEERRRQGKAYILERGETSALYGVAGSIPDKSIVSRLAEGFLDTLYKA</sequence>